<name>A0ABR8RE01_9BACI</name>
<accession>A0ABR8RE01</accession>
<feature type="transmembrane region" description="Helical" evidence="1">
    <location>
        <begin position="12"/>
        <end position="39"/>
    </location>
</feature>
<keyword evidence="1" id="KW-1133">Transmembrane helix</keyword>
<sequence length="56" mass="6602">MIVVIQAMIVVIHWAIVVIQACIVVIYWGIIVIHINIVVNKKDRDFHHDLHLRFMD</sequence>
<keyword evidence="1" id="KW-0472">Membrane</keyword>
<comment type="caution">
    <text evidence="2">The sequence shown here is derived from an EMBL/GenBank/DDBJ whole genome shotgun (WGS) entry which is preliminary data.</text>
</comment>
<evidence type="ECO:0000313" key="2">
    <source>
        <dbReference type="EMBL" id="MBD7946007.1"/>
    </source>
</evidence>
<evidence type="ECO:0000256" key="1">
    <source>
        <dbReference type="SAM" id="Phobius"/>
    </source>
</evidence>
<dbReference type="Proteomes" id="UP000640786">
    <property type="component" value="Unassembled WGS sequence"/>
</dbReference>
<evidence type="ECO:0000313" key="3">
    <source>
        <dbReference type="Proteomes" id="UP000640786"/>
    </source>
</evidence>
<dbReference type="EMBL" id="JACSQO010000012">
    <property type="protein sequence ID" value="MBD7946007.1"/>
    <property type="molecule type" value="Genomic_DNA"/>
</dbReference>
<gene>
    <name evidence="2" type="ORF">H9650_18035</name>
</gene>
<proteinExistence type="predicted"/>
<reference evidence="2 3" key="1">
    <citation type="submission" date="2020-08" db="EMBL/GenBank/DDBJ databases">
        <title>A Genomic Blueprint of the Chicken Gut Microbiome.</title>
        <authorList>
            <person name="Gilroy R."/>
            <person name="Ravi A."/>
            <person name="Getino M."/>
            <person name="Pursley I."/>
            <person name="Horton D.L."/>
            <person name="Alikhan N.-F."/>
            <person name="Baker D."/>
            <person name="Gharbi K."/>
            <person name="Hall N."/>
            <person name="Watson M."/>
            <person name="Adriaenssens E.M."/>
            <person name="Foster-Nyarko E."/>
            <person name="Jarju S."/>
            <person name="Secka A."/>
            <person name="Antonio M."/>
            <person name="Oren A."/>
            <person name="Chaudhuri R."/>
            <person name="La Ragione R.M."/>
            <person name="Hildebrand F."/>
            <person name="Pallen M.J."/>
        </authorList>
    </citation>
    <scope>NUCLEOTIDE SEQUENCE [LARGE SCALE GENOMIC DNA]</scope>
    <source>
        <strain evidence="2 3">Sa2BUA9</strain>
    </source>
</reference>
<keyword evidence="3" id="KW-1185">Reference proteome</keyword>
<protein>
    <submittedName>
        <fullName evidence="2">Uncharacterized protein</fullName>
    </submittedName>
</protein>
<dbReference type="RefSeq" id="WP_154309915.1">
    <property type="nucleotide sequence ID" value="NZ_JACSQO010000012.1"/>
</dbReference>
<organism evidence="2 3">
    <name type="scientific">Psychrobacillus faecigallinarum</name>
    <dbReference type="NCBI Taxonomy" id="2762235"/>
    <lineage>
        <taxon>Bacteria</taxon>
        <taxon>Bacillati</taxon>
        <taxon>Bacillota</taxon>
        <taxon>Bacilli</taxon>
        <taxon>Bacillales</taxon>
        <taxon>Bacillaceae</taxon>
        <taxon>Psychrobacillus</taxon>
    </lineage>
</organism>
<keyword evidence="1" id="KW-0812">Transmembrane</keyword>